<dbReference type="InterPro" id="IPR011050">
    <property type="entry name" value="Pectin_lyase_fold/virulence"/>
</dbReference>
<dbReference type="SUPFAM" id="SSF51126">
    <property type="entry name" value="Pectin lyase-like"/>
    <property type="match status" value="2"/>
</dbReference>
<accession>A0ABR1TNA9</accession>
<protein>
    <recommendedName>
        <fullName evidence="1">Rhamnogalacturonase A/B/Epimerase-like pectate lyase domain-containing protein</fullName>
    </recommendedName>
</protein>
<dbReference type="CDD" id="cd23668">
    <property type="entry name" value="GH55_beta13glucanase-like"/>
    <property type="match status" value="1"/>
</dbReference>
<name>A0ABR1TNA9_9PEZI</name>
<reference evidence="2 3" key="1">
    <citation type="submission" date="2023-01" db="EMBL/GenBank/DDBJ databases">
        <title>Analysis of 21 Apiospora genomes using comparative genomics revels a genus with tremendous synthesis potential of carbohydrate active enzymes and secondary metabolites.</title>
        <authorList>
            <person name="Sorensen T."/>
        </authorList>
    </citation>
    <scope>NUCLEOTIDE SEQUENCE [LARGE SCALE GENOMIC DNA]</scope>
    <source>
        <strain evidence="2 3">CBS 83171</strain>
    </source>
</reference>
<dbReference type="Pfam" id="PF12708">
    <property type="entry name" value="Pect-lyase_RHGA_epim"/>
    <property type="match status" value="2"/>
</dbReference>
<dbReference type="PANTHER" id="PTHR33928">
    <property type="entry name" value="POLYGALACTURONASE QRT3"/>
    <property type="match status" value="1"/>
</dbReference>
<comment type="caution">
    <text evidence="2">The sequence shown here is derived from an EMBL/GenBank/DDBJ whole genome shotgun (WGS) entry which is preliminary data.</text>
</comment>
<keyword evidence="3" id="KW-1185">Reference proteome</keyword>
<dbReference type="Proteomes" id="UP001446871">
    <property type="component" value="Unassembled WGS sequence"/>
</dbReference>
<organism evidence="2 3">
    <name type="scientific">Apiospora saccharicola</name>
    <dbReference type="NCBI Taxonomy" id="335842"/>
    <lineage>
        <taxon>Eukaryota</taxon>
        <taxon>Fungi</taxon>
        <taxon>Dikarya</taxon>
        <taxon>Ascomycota</taxon>
        <taxon>Pezizomycotina</taxon>
        <taxon>Sordariomycetes</taxon>
        <taxon>Xylariomycetidae</taxon>
        <taxon>Amphisphaeriales</taxon>
        <taxon>Apiosporaceae</taxon>
        <taxon>Apiospora</taxon>
    </lineage>
</organism>
<dbReference type="InterPro" id="IPR024535">
    <property type="entry name" value="RHGA/B-epi-like_pectate_lyase"/>
</dbReference>
<dbReference type="Gene3D" id="2.160.20.10">
    <property type="entry name" value="Single-stranded right-handed beta-helix, Pectin lyase-like"/>
    <property type="match status" value="2"/>
</dbReference>
<evidence type="ECO:0000313" key="3">
    <source>
        <dbReference type="Proteomes" id="UP001446871"/>
    </source>
</evidence>
<dbReference type="InterPro" id="IPR012334">
    <property type="entry name" value="Pectin_lyas_fold"/>
</dbReference>
<dbReference type="EMBL" id="JAQQWM010000009">
    <property type="protein sequence ID" value="KAK8047194.1"/>
    <property type="molecule type" value="Genomic_DNA"/>
</dbReference>
<sequence>MRIQSVISTCFIASASTTLAKCIPKHSSSSIPTGISDGNAYPTAISSQGVSVSTASDTAPATTPQIDSATARSALSVSSPYSSSSYSESISSSESITWSTASPTISNTASSSSATSSASSAPSACAYWLEDLKAQGIAAFNANPADYKVFRNVMDYGAKGDGVTDDTEAINRAISDGNRCAPGKCASTTTSPALVYFPNGTYIVSDSIVNYYYTQIVGNPNCMPVIKGSSGFKARWVIDGNQYGSNGQLGWGATDVFWTQVRNVIIDTTEVRSSLQVAGVHWTVSQATLLQNIIFRLSQASDTQHQGVFIAEGSGGFMSDLSFTGGAQGMAIGNQQFTMRNLTFNNVVTAIDQLWDWGWTYYGLKINNCTVGLNLTAVTDKGEPNVASVVLFDSEFSNTDKAVITARTTPSKSAGGALILENVSLNNVRVAVEGPSGTTLLEGSSGTKNIAAWGQGSQYSAKGQRDVFQGEIAPNSRPGTLTSGTGFYQRSMPKYENLPISQFVVARDEGATGDGHTDDTEALQAAILKAAKSGKVLLVDAGYYKVSKTLYVPPGSKIIGEALPVIMSSGEIFNNMKDPKPVVQVGAAGGEVGQVEWSDMFVSTQGAQAGAILIEWNILSKPSDASGMWNVHVRVGGFTGSQLQVEQCIKTPEVLVASAVKEECVGAFMSVHVTPFASGLYMENCWIWIADHDVDDANKTQITVYAGRGMLIESVLGGVWVVGSGVEHHALYEYNLVSTRDVFMGQIQTETAYYQSNPDALVPFPRVSKYNDPEFKQGEDGWGLRVMDSKDILVYGAGMYSFFNNNNVHCSDQGNSTKCQSRIFSIESSDVSVYNLNTVGTAYMITQDNTNIASWEDNQAGFISNVALFRS</sequence>
<evidence type="ECO:0000259" key="1">
    <source>
        <dbReference type="Pfam" id="PF12708"/>
    </source>
</evidence>
<feature type="domain" description="Rhamnogalacturonase A/B/Epimerase-like pectate lyase" evidence="1">
    <location>
        <begin position="505"/>
        <end position="569"/>
    </location>
</feature>
<proteinExistence type="predicted"/>
<dbReference type="PANTHER" id="PTHR33928:SF2">
    <property type="entry name" value="PECTATE LYASE SUPERFAMILY PROTEIN DOMAIN-CONTAINING PROTEIN-RELATED"/>
    <property type="match status" value="1"/>
</dbReference>
<dbReference type="InterPro" id="IPR039279">
    <property type="entry name" value="QRT3-like"/>
</dbReference>
<feature type="domain" description="Rhamnogalacturonase A/B/Epimerase-like pectate lyase" evidence="1">
    <location>
        <begin position="150"/>
        <end position="374"/>
    </location>
</feature>
<gene>
    <name evidence="2" type="ORF">PG996_015258</name>
</gene>
<evidence type="ECO:0000313" key="2">
    <source>
        <dbReference type="EMBL" id="KAK8047194.1"/>
    </source>
</evidence>